<reference evidence="2" key="1">
    <citation type="journal article" date="2020" name="Stud. Mycol.">
        <title>101 Dothideomycetes genomes: a test case for predicting lifestyles and emergence of pathogens.</title>
        <authorList>
            <person name="Haridas S."/>
            <person name="Albert R."/>
            <person name="Binder M."/>
            <person name="Bloem J."/>
            <person name="Labutti K."/>
            <person name="Salamov A."/>
            <person name="Andreopoulos B."/>
            <person name="Baker S."/>
            <person name="Barry K."/>
            <person name="Bills G."/>
            <person name="Bluhm B."/>
            <person name="Cannon C."/>
            <person name="Castanera R."/>
            <person name="Culley D."/>
            <person name="Daum C."/>
            <person name="Ezra D."/>
            <person name="Gonzalez J."/>
            <person name="Henrissat B."/>
            <person name="Kuo A."/>
            <person name="Liang C."/>
            <person name="Lipzen A."/>
            <person name="Lutzoni F."/>
            <person name="Magnuson J."/>
            <person name="Mondo S."/>
            <person name="Nolan M."/>
            <person name="Ohm R."/>
            <person name="Pangilinan J."/>
            <person name="Park H.-J."/>
            <person name="Ramirez L."/>
            <person name="Alfaro M."/>
            <person name="Sun H."/>
            <person name="Tritt A."/>
            <person name="Yoshinaga Y."/>
            <person name="Zwiers L.-H."/>
            <person name="Turgeon B."/>
            <person name="Goodwin S."/>
            <person name="Spatafora J."/>
            <person name="Crous P."/>
            <person name="Grigoriev I."/>
        </authorList>
    </citation>
    <scope>NUCLEOTIDE SEQUENCE</scope>
    <source>
        <strain evidence="2">HMLAC05119</strain>
    </source>
</reference>
<evidence type="ECO:0000256" key="1">
    <source>
        <dbReference type="SAM" id="MobiDB-lite"/>
    </source>
</evidence>
<sequence length="196" mass="21885">MVQTRSQAQYQASNRTNDWIITGLLKEVRIPAPKPQPPSPTIKTESPDPEINTLLFPHARSHANLNAPQSLSGLSRVFGVTGFNLILHHPPIYLETLNALRLYVEDFIVNCGFTEGWEPVEPNTKIHTAVFGHVLREAHVVASRLQAEQDVKIIEHALGWGLALYQTGGDCGGREEMQGMSEVHEGVYAFVRWILE</sequence>
<dbReference type="Proteomes" id="UP000800096">
    <property type="component" value="Unassembled WGS sequence"/>
</dbReference>
<feature type="region of interest" description="Disordered" evidence="1">
    <location>
        <begin position="30"/>
        <end position="49"/>
    </location>
</feature>
<accession>A0A6A5QJN3</accession>
<evidence type="ECO:0000313" key="2">
    <source>
        <dbReference type="EMBL" id="KAF1915825.1"/>
    </source>
</evidence>
<keyword evidence="3" id="KW-1185">Reference proteome</keyword>
<dbReference type="EMBL" id="ML979135">
    <property type="protein sequence ID" value="KAF1915825.1"/>
    <property type="molecule type" value="Genomic_DNA"/>
</dbReference>
<evidence type="ECO:0000313" key="3">
    <source>
        <dbReference type="Proteomes" id="UP000800096"/>
    </source>
</evidence>
<organism evidence="2 3">
    <name type="scientific">Ampelomyces quisqualis</name>
    <name type="common">Powdery mildew agent</name>
    <dbReference type="NCBI Taxonomy" id="50730"/>
    <lineage>
        <taxon>Eukaryota</taxon>
        <taxon>Fungi</taxon>
        <taxon>Dikarya</taxon>
        <taxon>Ascomycota</taxon>
        <taxon>Pezizomycotina</taxon>
        <taxon>Dothideomycetes</taxon>
        <taxon>Pleosporomycetidae</taxon>
        <taxon>Pleosporales</taxon>
        <taxon>Pleosporineae</taxon>
        <taxon>Phaeosphaeriaceae</taxon>
        <taxon>Ampelomyces</taxon>
    </lineage>
</organism>
<proteinExistence type="predicted"/>
<protein>
    <submittedName>
        <fullName evidence="2">Uncharacterized protein</fullName>
    </submittedName>
</protein>
<name>A0A6A5QJN3_AMPQU</name>
<dbReference type="AlphaFoldDB" id="A0A6A5QJN3"/>
<gene>
    <name evidence="2" type="ORF">BDU57DRAFT_207255</name>
</gene>